<dbReference type="AlphaFoldDB" id="A0A9X2F4V1"/>
<proteinExistence type="predicted"/>
<evidence type="ECO:0000313" key="3">
    <source>
        <dbReference type="Proteomes" id="UP001155182"/>
    </source>
</evidence>
<feature type="coiled-coil region" evidence="1">
    <location>
        <begin position="24"/>
        <end position="51"/>
    </location>
</feature>
<accession>A0A9X2F4V1</accession>
<evidence type="ECO:0000256" key="1">
    <source>
        <dbReference type="SAM" id="Coils"/>
    </source>
</evidence>
<dbReference type="RefSeq" id="WP_252589779.1">
    <property type="nucleotide sequence ID" value="NZ_JAMWYS010000061.1"/>
</dbReference>
<keyword evidence="1" id="KW-0175">Coiled coil</keyword>
<gene>
    <name evidence="2" type="ORF">NF867_17930</name>
</gene>
<dbReference type="EMBL" id="JAMWYS010000061">
    <property type="protein sequence ID" value="MCO4294747.1"/>
    <property type="molecule type" value="Genomic_DNA"/>
</dbReference>
<protein>
    <submittedName>
        <fullName evidence="2">Uncharacterized protein</fullName>
    </submittedName>
</protein>
<evidence type="ECO:0000313" key="2">
    <source>
        <dbReference type="EMBL" id="MCO4294747.1"/>
    </source>
</evidence>
<comment type="caution">
    <text evidence="2">The sequence shown here is derived from an EMBL/GenBank/DDBJ whole genome shotgun (WGS) entry which is preliminary data.</text>
</comment>
<organism evidence="2 3">
    <name type="scientific">Solitalea agri</name>
    <dbReference type="NCBI Taxonomy" id="2953739"/>
    <lineage>
        <taxon>Bacteria</taxon>
        <taxon>Pseudomonadati</taxon>
        <taxon>Bacteroidota</taxon>
        <taxon>Sphingobacteriia</taxon>
        <taxon>Sphingobacteriales</taxon>
        <taxon>Sphingobacteriaceae</taxon>
        <taxon>Solitalea</taxon>
    </lineage>
</organism>
<reference evidence="2" key="1">
    <citation type="submission" date="2022-06" db="EMBL/GenBank/DDBJ databases">
        <title>Solitalea sp. MAHUQ-68 isolated from rhizospheric soil.</title>
        <authorList>
            <person name="Huq M.A."/>
        </authorList>
    </citation>
    <scope>NUCLEOTIDE SEQUENCE</scope>
    <source>
        <strain evidence="2">MAHUQ-68</strain>
    </source>
</reference>
<sequence>MQSFSYITNAKGEQEGIMVNFKDLKRLNLRIEDVVKMLKENEKEINSLIESSIPSTTLADALGKLKGKLEG</sequence>
<keyword evidence="3" id="KW-1185">Reference proteome</keyword>
<dbReference type="Proteomes" id="UP001155182">
    <property type="component" value="Unassembled WGS sequence"/>
</dbReference>
<name>A0A9X2F4V1_9SPHI</name>